<dbReference type="EMBL" id="BSKJ01000001">
    <property type="protein sequence ID" value="GLO33408.1"/>
    <property type="molecule type" value="Genomic_DNA"/>
</dbReference>
<comment type="caution">
    <text evidence="1">The sequence shown here is derived from an EMBL/GenBank/DDBJ whole genome shotgun (WGS) entry which is preliminary data.</text>
</comment>
<evidence type="ECO:0000313" key="2">
    <source>
        <dbReference type="Proteomes" id="UP001161257"/>
    </source>
</evidence>
<protein>
    <recommendedName>
        <fullName evidence="3">DUF4365 domain-containing protein</fullName>
    </recommendedName>
</protein>
<name>A0AA37VMB7_PSEPU</name>
<dbReference type="AlphaFoldDB" id="A0AA37VMB7"/>
<gene>
    <name evidence="1" type="ORF">PPUN14671_02410</name>
</gene>
<evidence type="ECO:0000313" key="1">
    <source>
        <dbReference type="EMBL" id="GLO33408.1"/>
    </source>
</evidence>
<accession>A0AA37VMB7</accession>
<dbReference type="RefSeq" id="WP_284354849.1">
    <property type="nucleotide sequence ID" value="NZ_BSKF01000006.1"/>
</dbReference>
<sequence>MGRYIGPGGEHIIQYWCELSGITANRSDPDRHGWDLHFEMPQLASIINAGGLHEANIECKVQVKTTDTKKKSEPIRLSSLRAMATSTLPTFYILIELAGGQQVVAAHLLHIDESHCSKILERIRRETAKPGKIDLNKKTMSLDFRKGVKILPLNGEGLKAEILKCIGPSQSDYVIKKQKFIKSCGFDPDSFKINFKVDTEHTDKFVRMLLGESDSLEVKAVEGTITRFGISEPLTELQSDTAIVSLGNILPDGFAKVVFRNRKTGTALEFGFDIFRGGAIACVPAKFRIVRLKSERFSIDLSMRDNSMNIFFHAREDIECDISELFKNYKLIKMMTCPSDVDFSIEIEGKTLNGKFSGAGFEGDFDNSLEILESAHYVKSFYEYHNPLKVVPEWFARNGHILVDGAKFLKDFSTLNKVILGFTLADGSTDLADAECIAAIPVLVGDICFVSLFAYGGNLVNKGGASYELTPTKVEVIYKTHFTIEYLASGKAVRDLEEAVDRYEGAETVVPFIDTYMDPLVASAKRALSKEIGPR</sequence>
<reference evidence="1" key="1">
    <citation type="submission" date="2023-01" db="EMBL/GenBank/DDBJ databases">
        <title>Whole-genome sequence of Pseudomonas putida NBRC 14671.</title>
        <authorList>
            <person name="Morohoshi T."/>
            <person name="Someya N."/>
        </authorList>
    </citation>
    <scope>NUCLEOTIDE SEQUENCE</scope>
    <source>
        <strain evidence="1">NBRC 14671</strain>
    </source>
</reference>
<organism evidence="1 2">
    <name type="scientific">Pseudomonas putida</name>
    <name type="common">Arthrobacter siderocapsulatus</name>
    <dbReference type="NCBI Taxonomy" id="303"/>
    <lineage>
        <taxon>Bacteria</taxon>
        <taxon>Pseudomonadati</taxon>
        <taxon>Pseudomonadota</taxon>
        <taxon>Gammaproteobacteria</taxon>
        <taxon>Pseudomonadales</taxon>
        <taxon>Pseudomonadaceae</taxon>
        <taxon>Pseudomonas</taxon>
    </lineage>
</organism>
<dbReference type="Proteomes" id="UP001161257">
    <property type="component" value="Unassembled WGS sequence"/>
</dbReference>
<evidence type="ECO:0008006" key="3">
    <source>
        <dbReference type="Google" id="ProtNLM"/>
    </source>
</evidence>
<proteinExistence type="predicted"/>